<evidence type="ECO:0008006" key="3">
    <source>
        <dbReference type="Google" id="ProtNLM"/>
    </source>
</evidence>
<keyword evidence="2" id="KW-1185">Reference proteome</keyword>
<accession>A0ABT7HNG2</accession>
<name>A0ABT7HNG2_9BACT</name>
<comment type="caution">
    <text evidence="1">The sequence shown here is derived from an EMBL/GenBank/DDBJ whole genome shotgun (WGS) entry which is preliminary data.</text>
</comment>
<evidence type="ECO:0000313" key="1">
    <source>
        <dbReference type="EMBL" id="MDL0088158.1"/>
    </source>
</evidence>
<reference evidence="1" key="2">
    <citation type="journal article" date="2023" name="Microorganisms">
        <title>Isolation and Genomic Characteristics of Cat-Borne Campylobacter felis sp. nov. and Sheep-Borne Campylobacter ovis sp. nov.</title>
        <authorList>
            <person name="Wang H."/>
            <person name="Li Y."/>
            <person name="Gu Y."/>
            <person name="Zhou G."/>
            <person name="Chen X."/>
            <person name="Zhang X."/>
            <person name="Shao Z."/>
            <person name="Zhang J."/>
            <person name="Zhang M."/>
        </authorList>
    </citation>
    <scope>NUCLEOTIDE SEQUENCE</scope>
    <source>
        <strain evidence="1">PS10</strain>
    </source>
</reference>
<sequence length="109" mass="12478">MSKMMELANKLQARAKQALKNQSEITSDLCERCASDALEACGGRLVAYYVMEDFAYYRLKLYLKIEPSEEDMKLYDMALKAIQNSPFVKESGDISSAKFYKSRARKEVL</sequence>
<dbReference type="Proteomes" id="UP001173801">
    <property type="component" value="Unassembled WGS sequence"/>
</dbReference>
<evidence type="ECO:0000313" key="2">
    <source>
        <dbReference type="Proteomes" id="UP001173801"/>
    </source>
</evidence>
<gene>
    <name evidence="1" type="ORF">NYG85_02040</name>
</gene>
<proteinExistence type="predicted"/>
<dbReference type="RefSeq" id="WP_284936806.1">
    <property type="nucleotide sequence ID" value="NZ_JANURM010000002.1"/>
</dbReference>
<organism evidence="1 2">
    <name type="scientific">Campylobacter gastrosuis</name>
    <dbReference type="NCBI Taxonomy" id="2974576"/>
    <lineage>
        <taxon>Bacteria</taxon>
        <taxon>Pseudomonadati</taxon>
        <taxon>Campylobacterota</taxon>
        <taxon>Epsilonproteobacteria</taxon>
        <taxon>Campylobacterales</taxon>
        <taxon>Campylobacteraceae</taxon>
        <taxon>Campylobacter</taxon>
    </lineage>
</organism>
<dbReference type="EMBL" id="JANURM010000002">
    <property type="protein sequence ID" value="MDL0088158.1"/>
    <property type="molecule type" value="Genomic_DNA"/>
</dbReference>
<reference evidence="1" key="1">
    <citation type="submission" date="2022-08" db="EMBL/GenBank/DDBJ databases">
        <authorList>
            <person name="Wang H."/>
        </authorList>
    </citation>
    <scope>NUCLEOTIDE SEQUENCE</scope>
    <source>
        <strain evidence="1">PS10</strain>
    </source>
</reference>
<protein>
    <recommendedName>
        <fullName evidence="3">Competence protein ComFB</fullName>
    </recommendedName>
</protein>